<evidence type="ECO:0000256" key="1">
    <source>
        <dbReference type="SAM" id="MobiDB-lite"/>
    </source>
</evidence>
<dbReference type="WBParaSite" id="nOo.2.0.1.t13807-RA">
    <property type="protein sequence ID" value="nOo.2.0.1.t13807-RA"/>
    <property type="gene ID" value="nOo.2.0.1.g13807"/>
</dbReference>
<gene>
    <name evidence="2" type="ORF">NOO_LOCUS13807</name>
</gene>
<feature type="compositionally biased region" description="Basic and acidic residues" evidence="1">
    <location>
        <begin position="47"/>
        <end position="71"/>
    </location>
</feature>
<reference evidence="4" key="1">
    <citation type="submission" date="2016-06" db="UniProtKB">
        <authorList>
            <consortium name="WormBaseParasite"/>
        </authorList>
    </citation>
    <scope>IDENTIFICATION</scope>
</reference>
<dbReference type="AlphaFoldDB" id="A0A182F044"/>
<organism evidence="4">
    <name type="scientific">Onchocerca ochengi</name>
    <name type="common">Filarial nematode worm</name>
    <dbReference type="NCBI Taxonomy" id="42157"/>
    <lineage>
        <taxon>Eukaryota</taxon>
        <taxon>Metazoa</taxon>
        <taxon>Ecdysozoa</taxon>
        <taxon>Nematoda</taxon>
        <taxon>Chromadorea</taxon>
        <taxon>Rhabditida</taxon>
        <taxon>Spirurina</taxon>
        <taxon>Spiruromorpha</taxon>
        <taxon>Filarioidea</taxon>
        <taxon>Onchocercidae</taxon>
        <taxon>Onchocerca</taxon>
    </lineage>
</organism>
<name>A0A182F044_ONCOC</name>
<feature type="compositionally biased region" description="Basic and acidic residues" evidence="1">
    <location>
        <begin position="29"/>
        <end position="38"/>
    </location>
</feature>
<proteinExistence type="predicted"/>
<evidence type="ECO:0000313" key="4">
    <source>
        <dbReference type="WBParaSite" id="nOo.2.0.1.t13807-RA"/>
    </source>
</evidence>
<evidence type="ECO:0000313" key="3">
    <source>
        <dbReference type="Proteomes" id="UP000271087"/>
    </source>
</evidence>
<evidence type="ECO:0000313" key="2">
    <source>
        <dbReference type="EMBL" id="VDN05741.1"/>
    </source>
</evidence>
<accession>A0A182F044</accession>
<protein>
    <submittedName>
        <fullName evidence="4">BZIP domain-containing protein</fullName>
    </submittedName>
</protein>
<feature type="region of interest" description="Disordered" evidence="1">
    <location>
        <begin position="20"/>
        <end position="78"/>
    </location>
</feature>
<keyword evidence="3" id="KW-1185">Reference proteome</keyword>
<reference evidence="2 3" key="2">
    <citation type="submission" date="2018-08" db="EMBL/GenBank/DDBJ databases">
        <authorList>
            <person name="Laetsch R D."/>
            <person name="Stevens L."/>
            <person name="Kumar S."/>
            <person name="Blaxter L. M."/>
        </authorList>
    </citation>
    <scope>NUCLEOTIDE SEQUENCE [LARGE SCALE GENOMIC DNA]</scope>
</reference>
<dbReference type="EMBL" id="UYRW01019169">
    <property type="protein sequence ID" value="VDN05741.1"/>
    <property type="molecule type" value="Genomic_DNA"/>
</dbReference>
<dbReference type="Proteomes" id="UP000271087">
    <property type="component" value="Unassembled WGS sequence"/>
</dbReference>
<sequence length="78" mass="9473">MPGRRSSKIGYYRTNETVRQRLSIANQTEEERTAANERRRQRMAQMRAERQQNERLRVAERRPQETEDQRRTGLRAQQ</sequence>